<feature type="domain" description="DUF4097" evidence="1">
    <location>
        <begin position="147"/>
        <end position="258"/>
    </location>
</feature>
<name>A0A937KD22_9BACT</name>
<keyword evidence="3" id="KW-1185">Reference proteome</keyword>
<accession>A0A937KD22</accession>
<dbReference type="EMBL" id="JAEUGD010000058">
    <property type="protein sequence ID" value="MBL6448142.1"/>
    <property type="molecule type" value="Genomic_DNA"/>
</dbReference>
<comment type="caution">
    <text evidence="2">The sequence shown here is derived from an EMBL/GenBank/DDBJ whole genome shotgun (WGS) entry which is preliminary data.</text>
</comment>
<proteinExistence type="predicted"/>
<evidence type="ECO:0000313" key="3">
    <source>
        <dbReference type="Proteomes" id="UP000614216"/>
    </source>
</evidence>
<evidence type="ECO:0000313" key="2">
    <source>
        <dbReference type="EMBL" id="MBL6448142.1"/>
    </source>
</evidence>
<gene>
    <name evidence="2" type="ORF">JMN32_17620</name>
</gene>
<organism evidence="2 3">
    <name type="scientific">Fulvivirga marina</name>
    <dbReference type="NCBI Taxonomy" id="2494733"/>
    <lineage>
        <taxon>Bacteria</taxon>
        <taxon>Pseudomonadati</taxon>
        <taxon>Bacteroidota</taxon>
        <taxon>Cytophagia</taxon>
        <taxon>Cytophagales</taxon>
        <taxon>Fulvivirgaceae</taxon>
        <taxon>Fulvivirga</taxon>
    </lineage>
</organism>
<evidence type="ECO:0000259" key="1">
    <source>
        <dbReference type="Pfam" id="PF13349"/>
    </source>
</evidence>
<dbReference type="Proteomes" id="UP000614216">
    <property type="component" value="Unassembled WGS sequence"/>
</dbReference>
<reference evidence="2" key="1">
    <citation type="submission" date="2021-01" db="EMBL/GenBank/DDBJ databases">
        <title>Fulvivirga kasyanovii gen. nov., sp nov., a novel member of the phylum Bacteroidetes isolated from seawater in a mussel farm.</title>
        <authorList>
            <person name="Zhao L.-H."/>
            <person name="Wang Z.-J."/>
        </authorList>
    </citation>
    <scope>NUCLEOTIDE SEQUENCE</scope>
    <source>
        <strain evidence="2">29W222</strain>
    </source>
</reference>
<dbReference type="RefSeq" id="WP_202857674.1">
    <property type="nucleotide sequence ID" value="NZ_JAEUGD010000058.1"/>
</dbReference>
<dbReference type="Pfam" id="PF13349">
    <property type="entry name" value="DUF4097"/>
    <property type="match status" value="1"/>
</dbReference>
<sequence>MKKITTTILTCCLAGTLFAQSYSEKILREIAFEQQSIANVLYLANINGSIHVEAYDGQKIIVEAEKKVRAKTNERMERSKHELSLGVLDRYDTIIVFIKGPCGTLNYKEDQRGKGYNWNNCEYDYEFKFDFTLKVPKDLNLYLSTINEGDVEVNGVLGSLNVNNVNGAITLKQVSGLAKVHTINGDVTMEYQNLPKEPSTYYTLNGDINALFPKGLKADMTFKSFNGDFYTNIKQLEYKSATVEKKSMSKSGGLEYKVDSRYAISVGGGGVTLDFETFNGDVTIKEKQ</sequence>
<dbReference type="AlphaFoldDB" id="A0A937KD22"/>
<protein>
    <submittedName>
        <fullName evidence="2">DUF4097 family beta strand repeat protein</fullName>
    </submittedName>
</protein>
<dbReference type="InterPro" id="IPR025164">
    <property type="entry name" value="Toastrack_DUF4097"/>
</dbReference>